<dbReference type="GO" id="GO:0005737">
    <property type="term" value="C:cytoplasm"/>
    <property type="evidence" value="ECO:0007669"/>
    <property type="project" value="TreeGrafter"/>
</dbReference>
<organism evidence="2 3">
    <name type="scientific">Gracilariopsis chorda</name>
    <dbReference type="NCBI Taxonomy" id="448386"/>
    <lineage>
        <taxon>Eukaryota</taxon>
        <taxon>Rhodophyta</taxon>
        <taxon>Florideophyceae</taxon>
        <taxon>Rhodymeniophycidae</taxon>
        <taxon>Gracilariales</taxon>
        <taxon>Gracilariaceae</taxon>
        <taxon>Gracilariopsis</taxon>
    </lineage>
</organism>
<sequence>MSAPSYISRDTLASMLRSSNPPVVIDVREDDRIGGHIKSSVHIPAPDLRRDPSLYLKHVKGKDTVVFHCMYSQLRGPTCAVRFWYALDKARKDGRLQSVPEVVILEGGFAQFIKAGKAHDDLIEAFDPRYHSSP</sequence>
<keyword evidence="3" id="KW-1185">Reference proteome</keyword>
<evidence type="ECO:0000259" key="1">
    <source>
        <dbReference type="PROSITE" id="PS50206"/>
    </source>
</evidence>
<dbReference type="PROSITE" id="PS50206">
    <property type="entry name" value="RHODANESE_3"/>
    <property type="match status" value="1"/>
</dbReference>
<name>A0A2V3IJY8_9FLOR</name>
<dbReference type="SMART" id="SM00450">
    <property type="entry name" value="RHOD"/>
    <property type="match status" value="1"/>
</dbReference>
<proteinExistence type="predicted"/>
<protein>
    <submittedName>
        <fullName evidence="2">Dual specificity phosphatase Cdc25</fullName>
    </submittedName>
</protein>
<dbReference type="GO" id="GO:0004725">
    <property type="term" value="F:protein tyrosine phosphatase activity"/>
    <property type="evidence" value="ECO:0007669"/>
    <property type="project" value="TreeGrafter"/>
</dbReference>
<evidence type="ECO:0000313" key="3">
    <source>
        <dbReference type="Proteomes" id="UP000247409"/>
    </source>
</evidence>
<dbReference type="STRING" id="448386.A0A2V3IJY8"/>
<dbReference type="SUPFAM" id="SSF52821">
    <property type="entry name" value="Rhodanese/Cell cycle control phosphatase"/>
    <property type="match status" value="1"/>
</dbReference>
<reference evidence="2 3" key="1">
    <citation type="journal article" date="2018" name="Mol. Biol. Evol.">
        <title>Analysis of the draft genome of the red seaweed Gracilariopsis chorda provides insights into genome size evolution in Rhodophyta.</title>
        <authorList>
            <person name="Lee J."/>
            <person name="Yang E.C."/>
            <person name="Graf L."/>
            <person name="Yang J.H."/>
            <person name="Qiu H."/>
            <person name="Zel Zion U."/>
            <person name="Chan C.X."/>
            <person name="Stephens T.G."/>
            <person name="Weber A.P.M."/>
            <person name="Boo G.H."/>
            <person name="Boo S.M."/>
            <person name="Kim K.M."/>
            <person name="Shin Y."/>
            <person name="Jung M."/>
            <person name="Lee S.J."/>
            <person name="Yim H.S."/>
            <person name="Lee J.H."/>
            <person name="Bhattacharya D."/>
            <person name="Yoon H.S."/>
        </authorList>
    </citation>
    <scope>NUCLEOTIDE SEQUENCE [LARGE SCALE GENOMIC DNA]</scope>
    <source>
        <strain evidence="2 3">SKKU-2015</strain>
        <tissue evidence="2">Whole body</tissue>
    </source>
</reference>
<dbReference type="GO" id="GO:0005634">
    <property type="term" value="C:nucleus"/>
    <property type="evidence" value="ECO:0007669"/>
    <property type="project" value="TreeGrafter"/>
</dbReference>
<dbReference type="Pfam" id="PF00581">
    <property type="entry name" value="Rhodanese"/>
    <property type="match status" value="1"/>
</dbReference>
<accession>A0A2V3IJY8</accession>
<feature type="domain" description="Rhodanese" evidence="1">
    <location>
        <begin position="18"/>
        <end position="121"/>
    </location>
</feature>
<dbReference type="Proteomes" id="UP000247409">
    <property type="component" value="Unassembled WGS sequence"/>
</dbReference>
<dbReference type="AlphaFoldDB" id="A0A2V3IJY8"/>
<evidence type="ECO:0000313" key="2">
    <source>
        <dbReference type="EMBL" id="PXF41440.1"/>
    </source>
</evidence>
<dbReference type="PANTHER" id="PTHR10828:SF38">
    <property type="entry name" value="ARSENICAL-RESISTANCE PROTEIN 2-RELATED"/>
    <property type="match status" value="1"/>
</dbReference>
<dbReference type="EMBL" id="NBIV01000216">
    <property type="protein sequence ID" value="PXF41440.1"/>
    <property type="molecule type" value="Genomic_DNA"/>
</dbReference>
<dbReference type="PANTHER" id="PTHR10828">
    <property type="entry name" value="M-PHASE INDUCER PHOSPHATASE DUAL SPECIFICITY PHOSPHATASE CDC25"/>
    <property type="match status" value="1"/>
</dbReference>
<dbReference type="InterPro" id="IPR001763">
    <property type="entry name" value="Rhodanese-like_dom"/>
</dbReference>
<dbReference type="Gene3D" id="3.40.250.10">
    <property type="entry name" value="Rhodanese-like domain"/>
    <property type="match status" value="1"/>
</dbReference>
<gene>
    <name evidence="2" type="ORF">BWQ96_08821</name>
</gene>
<comment type="caution">
    <text evidence="2">The sequence shown here is derived from an EMBL/GenBank/DDBJ whole genome shotgun (WGS) entry which is preliminary data.</text>
</comment>
<dbReference type="InterPro" id="IPR036873">
    <property type="entry name" value="Rhodanese-like_dom_sf"/>
</dbReference>
<dbReference type="OrthoDB" id="5705at2759"/>